<accession>A0ABR3BY31</accession>
<organism evidence="1 2">
    <name type="scientific">Diplodia seriata</name>
    <dbReference type="NCBI Taxonomy" id="420778"/>
    <lineage>
        <taxon>Eukaryota</taxon>
        <taxon>Fungi</taxon>
        <taxon>Dikarya</taxon>
        <taxon>Ascomycota</taxon>
        <taxon>Pezizomycotina</taxon>
        <taxon>Dothideomycetes</taxon>
        <taxon>Dothideomycetes incertae sedis</taxon>
        <taxon>Botryosphaeriales</taxon>
        <taxon>Botryosphaeriaceae</taxon>
        <taxon>Diplodia</taxon>
    </lineage>
</organism>
<gene>
    <name evidence="1" type="ORF">SLS55_010272</name>
</gene>
<proteinExistence type="predicted"/>
<dbReference type="RefSeq" id="XP_066627944.1">
    <property type="nucleotide sequence ID" value="XM_066781661.1"/>
</dbReference>
<protein>
    <submittedName>
        <fullName evidence="1">Uncharacterized protein</fullName>
    </submittedName>
</protein>
<dbReference type="Proteomes" id="UP001430584">
    <property type="component" value="Unassembled WGS sequence"/>
</dbReference>
<dbReference type="EMBL" id="JAJVCZ030000012">
    <property type="protein sequence ID" value="KAL0253300.1"/>
    <property type="molecule type" value="Genomic_DNA"/>
</dbReference>
<reference evidence="1 2" key="1">
    <citation type="submission" date="2024-02" db="EMBL/GenBank/DDBJ databases">
        <title>De novo assembly and annotation of 12 fungi associated with fruit tree decline syndrome in Ontario, Canada.</title>
        <authorList>
            <person name="Sulman M."/>
            <person name="Ellouze W."/>
            <person name="Ilyukhin E."/>
        </authorList>
    </citation>
    <scope>NUCLEOTIDE SEQUENCE [LARGE SCALE GENOMIC DNA]</scope>
    <source>
        <strain evidence="1 2">FDS-637</strain>
    </source>
</reference>
<sequence>MPTAGGVMAEENQMLREVKASGFPWSPRFVGEELGFEDAVGFPFTVYEWIPGDQLNWCEKFLADREARDKVMKQLAQVHVLLVVFTGERGISSAYTSL</sequence>
<dbReference type="GeneID" id="92014357"/>
<evidence type="ECO:0000313" key="1">
    <source>
        <dbReference type="EMBL" id="KAL0253300.1"/>
    </source>
</evidence>
<keyword evidence="2" id="KW-1185">Reference proteome</keyword>
<evidence type="ECO:0000313" key="2">
    <source>
        <dbReference type="Proteomes" id="UP001430584"/>
    </source>
</evidence>
<name>A0ABR3BY31_9PEZI</name>
<dbReference type="InterPro" id="IPR011009">
    <property type="entry name" value="Kinase-like_dom_sf"/>
</dbReference>
<comment type="caution">
    <text evidence="1">The sequence shown here is derived from an EMBL/GenBank/DDBJ whole genome shotgun (WGS) entry which is preliminary data.</text>
</comment>
<dbReference type="SUPFAM" id="SSF56112">
    <property type="entry name" value="Protein kinase-like (PK-like)"/>
    <property type="match status" value="1"/>
</dbReference>